<feature type="transmembrane region" description="Helical" evidence="11">
    <location>
        <begin position="1173"/>
        <end position="1192"/>
    </location>
</feature>
<keyword evidence="6" id="KW-0067">ATP-binding</keyword>
<dbReference type="InterPro" id="IPR044726">
    <property type="entry name" value="ABCC_6TM_D2"/>
</dbReference>
<dbReference type="InterPro" id="IPR056227">
    <property type="entry name" value="TMD0_ABC"/>
</dbReference>
<dbReference type="InterPro" id="IPR036640">
    <property type="entry name" value="ABC1_TM_sf"/>
</dbReference>
<evidence type="ECO:0000259" key="12">
    <source>
        <dbReference type="PROSITE" id="PS50893"/>
    </source>
</evidence>
<feature type="transmembrane region" description="Helical" evidence="11">
    <location>
        <begin position="1031"/>
        <end position="1052"/>
    </location>
</feature>
<evidence type="ECO:0000313" key="15">
    <source>
        <dbReference type="Proteomes" id="UP000293360"/>
    </source>
</evidence>
<feature type="transmembrane region" description="Helical" evidence="11">
    <location>
        <begin position="37"/>
        <end position="57"/>
    </location>
</feature>
<dbReference type="InterPro" id="IPR027417">
    <property type="entry name" value="P-loop_NTPase"/>
</dbReference>
<keyword evidence="5" id="KW-0547">Nucleotide-binding</keyword>
<keyword evidence="9" id="KW-0325">Glycoprotein</keyword>
<keyword evidence="2" id="KW-0813">Transport</keyword>
<sequence length="1621" mass="177832">MSGQPVCPAGIDDSFGPWAGHECRGGFDFTLLFEESIITIPLQCLFLLALPVRYLQLAKANPKVVSSPLVVLKLCAAVCLLALNAAQLATWATTSSHVQTRATMPTAALVFIASLGLCPLSWLEHERSIRPSFLLSGYLFLSILLDVARARTLWMLDPHAMTPALLTASLAVRAVLFVLESTAKRGILISPYKDYSVEMTSSSVSRSVFFWLASLFLSGYEKVLAMEDLYPLDTRMHSAPLHQALVTKWAQVSNKAAPGALVKTWLRAFAGPIMEGVIPKLCQIGFTYAQPFLVNAAIDLAVEPRTPAYDNVGYGLIGAYIIVYTGIAISTGQYEWRMHRTASLMRGSVVATVYEKSLRLDLTSSGVSPEGALTLINTDVEIITPGIVYLHDIWGSLVEIAIGIYLLYRELGAACAMPIAIVFVSMVVVTCLAIPTGTAQAAWVQASQDRVTATTRALGSVKWLKISGLSELAFSKIRDLRTQELKTSIRYRRLQGVCMVLLICVPIWSPILTLCTYAGIAASGGGTLTIAQAFTSLALFTLVSKPLADIIQSLPIIATSMASFQRIQDFLNGKEWVDNRLVAAPGSKLDTESGRSDSSLGQRSDHLEFEANPGLGAAHEKGIHALALEDDIVASVQGTFSWAEGSEPAIDIIDWRIRKHAFTLVLGPVGCGKSTLLKSLLGELSAFKGTINTSFSRVGYCAQNAWLPNDTVRNVITGRSPFEASWYDAVLKACALEQDIRTWPDGENTATGRKGFSLSGGQKHRVSLARALYSRPDLLIFDDVFSGLDSATEDLVFNSLLGREGLIRSGNMTVVMTSSDARRGPYADYVVFLNDKGQISEKGTVEEPNEKVNRPQTEAVVGPRPLLAPKEETLETQRVDSQPVVPAVAIEDLPEDATRRLGDSAIYKFYANGVGWFSLTTFCIAMTVFAFCSTFPNIWIKWWAEANETNPNENLGKWIGGYIGFGTASAAAVLFGTYQLFIIIVNHSGVYFHDLLLKTTSKAPMSFHGTVDSGVTVNRFSQDLQLIDMELPITALGLAVGVTFCVADFIMISVSSKYIAAFLPFVIATLYVMQHFYLRTSRQMRLLDIEHKAPLYTQLTQTIDGLQTIRAFKWESSFEEKNTRLLDDSQRPSYLLFCVQRWLTFVVDILIALIAVLLAILTTTLREQIGPGFIGIALSNILAFSATIKTILTSWVMLEVSLGAVARVRKFASETKPEDFADGPLAEPEGGKWPSQGAVALHEVTASYSSSEPVLTNISFSIQPREKVVICGRTGSGKSSLLLCLLRLVQLDSGSITIDGVQLSTLPHEYVRSKLVAVPQETYIFDDTVRHNLDPGQAAEDEDIVSALQKVQLWDKIKQRGGLDTVIQDGFLSQGEAQLFVFARAMLRKSKVLLLDEFESSLDEETSNVINEVLRSSFQDWTVIAIAHKLHKSLDFDKAIILDGGKVVECDEPRRLLERDSMFKKLDDVDNTKVDFLQGVLVPYQESTDFIFSTVCRVDLQDLQLRLGPPDSETWIDSQVEAIKMYGVALDVSRVELGEGQHVRADSLPNIESQSYVKAIEREIACRDGDEGHSNHMFYKLSTLRGIDGVGRKHTRLPLLSPRSPGSLAVQDDGLQIQQPS</sequence>
<dbReference type="CDD" id="cd18580">
    <property type="entry name" value="ABC_6TM_ABCC_D2"/>
    <property type="match status" value="1"/>
</dbReference>
<evidence type="ECO:0000256" key="1">
    <source>
        <dbReference type="ARBA" id="ARBA00004141"/>
    </source>
</evidence>
<evidence type="ECO:0000256" key="6">
    <source>
        <dbReference type="ARBA" id="ARBA00022840"/>
    </source>
</evidence>
<dbReference type="GO" id="GO:0140359">
    <property type="term" value="F:ABC-type transporter activity"/>
    <property type="evidence" value="ECO:0007669"/>
    <property type="project" value="InterPro"/>
</dbReference>
<keyword evidence="7 11" id="KW-1133">Transmembrane helix</keyword>
<feature type="domain" description="ABC transporter" evidence="12">
    <location>
        <begin position="627"/>
        <end position="861"/>
    </location>
</feature>
<feature type="domain" description="ABC transmembrane type-1" evidence="13">
    <location>
        <begin position="924"/>
        <end position="1199"/>
    </location>
</feature>
<evidence type="ECO:0000256" key="7">
    <source>
        <dbReference type="ARBA" id="ARBA00022989"/>
    </source>
</evidence>
<evidence type="ECO:0000256" key="5">
    <source>
        <dbReference type="ARBA" id="ARBA00022741"/>
    </source>
</evidence>
<dbReference type="SUPFAM" id="SSF52540">
    <property type="entry name" value="P-loop containing nucleoside triphosphate hydrolases"/>
    <property type="match status" value="2"/>
</dbReference>
<keyword evidence="4" id="KW-0677">Repeat</keyword>
<feature type="transmembrane region" description="Helical" evidence="11">
    <location>
        <begin position="135"/>
        <end position="154"/>
    </location>
</feature>
<dbReference type="GO" id="GO:0005524">
    <property type="term" value="F:ATP binding"/>
    <property type="evidence" value="ECO:0007669"/>
    <property type="project" value="UniProtKB-KW"/>
</dbReference>
<feature type="transmembrane region" description="Helical" evidence="11">
    <location>
        <begin position="411"/>
        <end position="434"/>
    </location>
</feature>
<comment type="subcellular location">
    <subcellularLocation>
        <location evidence="1">Membrane</location>
        <topology evidence="1">Multi-pass membrane protein</topology>
    </subcellularLocation>
</comment>
<dbReference type="PANTHER" id="PTHR24223">
    <property type="entry name" value="ATP-BINDING CASSETTE SUB-FAMILY C"/>
    <property type="match status" value="1"/>
</dbReference>
<dbReference type="Pfam" id="PF24357">
    <property type="entry name" value="TMD0_ABC"/>
    <property type="match status" value="1"/>
</dbReference>
<dbReference type="CDD" id="cd18579">
    <property type="entry name" value="ABC_6TM_ABCC_D1"/>
    <property type="match status" value="1"/>
</dbReference>
<dbReference type="Pfam" id="PF00664">
    <property type="entry name" value="ABC_membrane"/>
    <property type="match status" value="2"/>
</dbReference>
<dbReference type="FunFam" id="1.20.1560.10:FF:000066">
    <property type="entry name" value="ABC multidrug transporter (Eurofung)"/>
    <property type="match status" value="1"/>
</dbReference>
<feature type="transmembrane region" description="Helical" evidence="11">
    <location>
        <begin position="496"/>
        <end position="520"/>
    </location>
</feature>
<dbReference type="PROSITE" id="PS50929">
    <property type="entry name" value="ABC_TM1F"/>
    <property type="match status" value="2"/>
</dbReference>
<feature type="transmembrane region" description="Helical" evidence="11">
    <location>
        <begin position="69"/>
        <end position="92"/>
    </location>
</feature>
<dbReference type="STRING" id="155417.A0A4Q4T5I6"/>
<dbReference type="GO" id="GO:0016887">
    <property type="term" value="F:ATP hydrolysis activity"/>
    <property type="evidence" value="ECO:0007669"/>
    <property type="project" value="InterPro"/>
</dbReference>
<dbReference type="Pfam" id="PF00005">
    <property type="entry name" value="ABC_tran"/>
    <property type="match status" value="2"/>
</dbReference>
<dbReference type="InterPro" id="IPR017871">
    <property type="entry name" value="ABC_transporter-like_CS"/>
</dbReference>
<keyword evidence="8 11" id="KW-0472">Membrane</keyword>
<dbReference type="PANTHER" id="PTHR24223:SF399">
    <property type="entry name" value="ABC TRANSPORTER ATNG"/>
    <property type="match status" value="1"/>
</dbReference>
<evidence type="ECO:0008006" key="16">
    <source>
        <dbReference type="Google" id="ProtNLM"/>
    </source>
</evidence>
<dbReference type="FunFam" id="3.40.50.300:FF:001172">
    <property type="entry name" value="Cystic fibrosis transmembrane conductance regulator"/>
    <property type="match status" value="1"/>
</dbReference>
<protein>
    <recommendedName>
        <fullName evidence="16">ABC transporter domain-containing protein</fullName>
    </recommendedName>
</protein>
<evidence type="ECO:0000256" key="8">
    <source>
        <dbReference type="ARBA" id="ARBA00023136"/>
    </source>
</evidence>
<keyword evidence="15" id="KW-1185">Reference proteome</keyword>
<dbReference type="InterPro" id="IPR050173">
    <property type="entry name" value="ABC_transporter_C-like"/>
</dbReference>
<feature type="transmembrane region" description="Helical" evidence="11">
    <location>
        <begin position="909"/>
        <end position="939"/>
    </location>
</feature>
<dbReference type="InterPro" id="IPR044746">
    <property type="entry name" value="ABCC_6TM_D1"/>
</dbReference>
<evidence type="ECO:0000256" key="11">
    <source>
        <dbReference type="SAM" id="Phobius"/>
    </source>
</evidence>
<feature type="domain" description="ABC transmembrane type-1" evidence="13">
    <location>
        <begin position="281"/>
        <end position="559"/>
    </location>
</feature>
<evidence type="ECO:0000259" key="13">
    <source>
        <dbReference type="PROSITE" id="PS50929"/>
    </source>
</evidence>
<dbReference type="Gene3D" id="1.20.1560.10">
    <property type="entry name" value="ABC transporter type 1, transmembrane domain"/>
    <property type="match status" value="2"/>
</dbReference>
<dbReference type="SMART" id="SM00382">
    <property type="entry name" value="AAA"/>
    <property type="match status" value="2"/>
</dbReference>
<feature type="region of interest" description="Disordered" evidence="10">
    <location>
        <begin position="1600"/>
        <end position="1621"/>
    </location>
</feature>
<dbReference type="InterPro" id="IPR003439">
    <property type="entry name" value="ABC_transporter-like_ATP-bd"/>
</dbReference>
<organism evidence="14 15">
    <name type="scientific">Monosporascus ibericus</name>
    <dbReference type="NCBI Taxonomy" id="155417"/>
    <lineage>
        <taxon>Eukaryota</taxon>
        <taxon>Fungi</taxon>
        <taxon>Dikarya</taxon>
        <taxon>Ascomycota</taxon>
        <taxon>Pezizomycotina</taxon>
        <taxon>Sordariomycetes</taxon>
        <taxon>Xylariomycetidae</taxon>
        <taxon>Xylariales</taxon>
        <taxon>Xylariales incertae sedis</taxon>
        <taxon>Monosporascus</taxon>
    </lineage>
</organism>
<keyword evidence="3 11" id="KW-0812">Transmembrane</keyword>
<dbReference type="GO" id="GO:0016020">
    <property type="term" value="C:membrane"/>
    <property type="evidence" value="ECO:0007669"/>
    <property type="project" value="UniProtKB-SubCell"/>
</dbReference>
<dbReference type="InterPro" id="IPR003593">
    <property type="entry name" value="AAA+_ATPase"/>
</dbReference>
<evidence type="ECO:0000256" key="9">
    <source>
        <dbReference type="ARBA" id="ARBA00023180"/>
    </source>
</evidence>
<feature type="transmembrane region" description="Helical" evidence="11">
    <location>
        <begin position="312"/>
        <end position="336"/>
    </location>
</feature>
<comment type="caution">
    <text evidence="14">The sequence shown here is derived from an EMBL/GenBank/DDBJ whole genome shotgun (WGS) entry which is preliminary data.</text>
</comment>
<dbReference type="EMBL" id="QJNU01000448">
    <property type="protein sequence ID" value="RYO98792.1"/>
    <property type="molecule type" value="Genomic_DNA"/>
</dbReference>
<dbReference type="PROSITE" id="PS50893">
    <property type="entry name" value="ABC_TRANSPORTER_2"/>
    <property type="match status" value="2"/>
</dbReference>
<reference evidence="14 15" key="1">
    <citation type="submission" date="2018-06" db="EMBL/GenBank/DDBJ databases">
        <title>Complete Genomes of Monosporascus.</title>
        <authorList>
            <person name="Robinson A.J."/>
            <person name="Natvig D.O."/>
        </authorList>
    </citation>
    <scope>NUCLEOTIDE SEQUENCE [LARGE SCALE GENOMIC DNA]</scope>
    <source>
        <strain evidence="14 15">CBS 110550</strain>
    </source>
</reference>
<dbReference type="OrthoDB" id="6500128at2759"/>
<dbReference type="InterPro" id="IPR011527">
    <property type="entry name" value="ABC1_TM_dom"/>
</dbReference>
<feature type="transmembrane region" description="Helical" evidence="11">
    <location>
        <begin position="959"/>
        <end position="985"/>
    </location>
</feature>
<proteinExistence type="predicted"/>
<dbReference type="Proteomes" id="UP000293360">
    <property type="component" value="Unassembled WGS sequence"/>
</dbReference>
<dbReference type="FunFam" id="1.20.1560.10:FF:000055">
    <property type="entry name" value="ABC multidrug transporter (Eurofung)"/>
    <property type="match status" value="1"/>
</dbReference>
<feature type="domain" description="ABC transporter" evidence="12">
    <location>
        <begin position="1239"/>
        <end position="1469"/>
    </location>
</feature>
<dbReference type="Gene3D" id="3.40.50.300">
    <property type="entry name" value="P-loop containing nucleotide triphosphate hydrolases"/>
    <property type="match status" value="2"/>
</dbReference>
<evidence type="ECO:0000256" key="10">
    <source>
        <dbReference type="SAM" id="MobiDB-lite"/>
    </source>
</evidence>
<dbReference type="PROSITE" id="PS00211">
    <property type="entry name" value="ABC_TRANSPORTER_1"/>
    <property type="match status" value="1"/>
</dbReference>
<gene>
    <name evidence="14" type="ORF">DL764_006998</name>
</gene>
<feature type="transmembrane region" description="Helical" evidence="11">
    <location>
        <begin position="160"/>
        <end position="179"/>
    </location>
</feature>
<feature type="transmembrane region" description="Helical" evidence="11">
    <location>
        <begin position="1134"/>
        <end position="1161"/>
    </location>
</feature>
<evidence type="ECO:0000256" key="3">
    <source>
        <dbReference type="ARBA" id="ARBA00022692"/>
    </source>
</evidence>
<feature type="transmembrane region" description="Helical" evidence="11">
    <location>
        <begin position="1058"/>
        <end position="1078"/>
    </location>
</feature>
<evidence type="ECO:0000256" key="4">
    <source>
        <dbReference type="ARBA" id="ARBA00022737"/>
    </source>
</evidence>
<feature type="transmembrane region" description="Helical" evidence="11">
    <location>
        <begin position="104"/>
        <end position="123"/>
    </location>
</feature>
<dbReference type="SUPFAM" id="SSF90123">
    <property type="entry name" value="ABC transporter transmembrane region"/>
    <property type="match status" value="2"/>
</dbReference>
<name>A0A4Q4T5I6_9PEZI</name>
<accession>A0A4Q4T5I6</accession>
<evidence type="ECO:0000256" key="2">
    <source>
        <dbReference type="ARBA" id="ARBA00022448"/>
    </source>
</evidence>
<evidence type="ECO:0000313" key="14">
    <source>
        <dbReference type="EMBL" id="RYO98792.1"/>
    </source>
</evidence>